<dbReference type="PANTHER" id="PTHR31104">
    <property type="entry name" value="PEPTIDE-N4-(N-ACETYL-BETA-GLUCOSAMINYL)ASPARAGINE AMIDASE A PROTEIN"/>
    <property type="match status" value="1"/>
</dbReference>
<dbReference type="Proteomes" id="UP000589520">
    <property type="component" value="Unassembled WGS sequence"/>
</dbReference>
<name>A0A7Y9TI98_9BACT</name>
<keyword evidence="3" id="KW-1185">Reference proteome</keyword>
<sequence length="569" mass="61008">MLSSVRNTAIALFGAAALVAVVPAQVVIPNPPSPQIGSSNPVSAEPLVSRPSTTPCVVTLFSNLEFIDFNDKPITYTPPADCKGPWAKVVLTADFTVTAGRQYDRTAKFFLGGANIYFGTTAEPRSALSPSWHIERDVTDLSALFKDTQVGVASIANYYGVSGGVDYNGAIYSSATLEFYPASFRDPAPATPTAVYSFPTNETGRVSSSTDTVSGTFTLPRNTVRAYLDLVTQSQSSDEFWYTCVPNDVANELENCGNTGFRQTLVTIDGTPAGIAPVYPWIYTGGIDPYLWEPIPGVQTLNFKPYRVDLTPFAAQLNDGSSHTVAVSVYNADSGFDITGSLLLFADPFRPIVTGATTKNTLTATAAPTIAENLKTDTSGNITGTVNVTASSKYTIGGYVNTSFGRVDTTVEQTGTFANLQTYNITATQYQQLLTQTTTAHQVTTTRNGIFTDTKIRDVSYPLTLNYNQLGNADGTTAITTTVNQQNIDTLKQPFFGLPITLAASHETIQAADTLNYNAAGNFVSHTPTATTGQYRSFQLFEGCYDRTLTSVNSVLTAITDGKHCDDLK</sequence>
<evidence type="ECO:0000313" key="2">
    <source>
        <dbReference type="EMBL" id="NYF80755.1"/>
    </source>
</evidence>
<proteinExistence type="predicted"/>
<reference evidence="2 3" key="1">
    <citation type="submission" date="2020-07" db="EMBL/GenBank/DDBJ databases">
        <title>Genomic Encyclopedia of Type Strains, Phase IV (KMG-V): Genome sequencing to study the core and pangenomes of soil and plant-associated prokaryotes.</title>
        <authorList>
            <person name="Whitman W."/>
        </authorList>
    </citation>
    <scope>NUCLEOTIDE SEQUENCE [LARGE SCALE GENOMIC DNA]</scope>
    <source>
        <strain evidence="2 3">X4EP2</strain>
    </source>
</reference>
<dbReference type="RefSeq" id="WP_348640888.1">
    <property type="nucleotide sequence ID" value="NZ_JACCCW010000002.1"/>
</dbReference>
<evidence type="ECO:0000313" key="3">
    <source>
        <dbReference type="Proteomes" id="UP000589520"/>
    </source>
</evidence>
<dbReference type="InterPro" id="IPR056948">
    <property type="entry name" value="PNGaseA_N"/>
</dbReference>
<dbReference type="AlphaFoldDB" id="A0A7Y9TI98"/>
<organism evidence="2 3">
    <name type="scientific">Granulicella arctica</name>
    <dbReference type="NCBI Taxonomy" id="940613"/>
    <lineage>
        <taxon>Bacteria</taxon>
        <taxon>Pseudomonadati</taxon>
        <taxon>Acidobacteriota</taxon>
        <taxon>Terriglobia</taxon>
        <taxon>Terriglobales</taxon>
        <taxon>Acidobacteriaceae</taxon>
        <taxon>Granulicella</taxon>
    </lineage>
</organism>
<protein>
    <recommendedName>
        <fullName evidence="1">Peptide N-acetyl-beta-D-glucosaminyl asparaginase amidase A N-terminal domain-containing protein</fullName>
    </recommendedName>
</protein>
<dbReference type="EMBL" id="JACCCW010000002">
    <property type="protein sequence ID" value="NYF80755.1"/>
    <property type="molecule type" value="Genomic_DNA"/>
</dbReference>
<dbReference type="Pfam" id="PF12222">
    <property type="entry name" value="PNGaseA"/>
    <property type="match status" value="1"/>
</dbReference>
<dbReference type="InterPro" id="IPR021102">
    <property type="entry name" value="PNGase_A"/>
</dbReference>
<feature type="domain" description="Peptide N-acetyl-beta-D-glucosaminyl asparaginase amidase A N-terminal" evidence="1">
    <location>
        <begin position="75"/>
        <end position="334"/>
    </location>
</feature>
<accession>A0A7Y9TI98</accession>
<evidence type="ECO:0000259" key="1">
    <source>
        <dbReference type="Pfam" id="PF12222"/>
    </source>
</evidence>
<gene>
    <name evidence="2" type="ORF">HDF17_003075</name>
</gene>
<comment type="caution">
    <text evidence="2">The sequence shown here is derived from an EMBL/GenBank/DDBJ whole genome shotgun (WGS) entry which is preliminary data.</text>
</comment>